<feature type="compositionally biased region" description="Gly residues" evidence="1">
    <location>
        <begin position="519"/>
        <end position="531"/>
    </location>
</feature>
<feature type="region of interest" description="Disordered" evidence="1">
    <location>
        <begin position="1092"/>
        <end position="1329"/>
    </location>
</feature>
<dbReference type="Proteomes" id="UP000515734">
    <property type="component" value="Chromosome"/>
</dbReference>
<feature type="compositionally biased region" description="Low complexity" evidence="1">
    <location>
        <begin position="714"/>
        <end position="731"/>
    </location>
</feature>
<evidence type="ECO:0000313" key="4">
    <source>
        <dbReference type="Proteomes" id="UP000515734"/>
    </source>
</evidence>
<feature type="compositionally biased region" description="Basic and acidic residues" evidence="1">
    <location>
        <begin position="674"/>
        <end position="686"/>
    </location>
</feature>
<feature type="compositionally biased region" description="Basic and acidic residues" evidence="1">
    <location>
        <begin position="1197"/>
        <end position="1214"/>
    </location>
</feature>
<dbReference type="RefSeq" id="WP_232100553.1">
    <property type="nucleotide sequence ID" value="NZ_AP023287.1"/>
</dbReference>
<feature type="compositionally biased region" description="Basic and acidic residues" evidence="1">
    <location>
        <begin position="1270"/>
        <end position="1302"/>
    </location>
</feature>
<dbReference type="InterPro" id="IPR028908">
    <property type="entry name" value="Tox-PL_dom"/>
</dbReference>
<gene>
    <name evidence="3" type="ORF">NIIDNTM18_14190</name>
</gene>
<feature type="compositionally biased region" description="Basic and acidic residues" evidence="1">
    <location>
        <begin position="816"/>
        <end position="827"/>
    </location>
</feature>
<feature type="compositionally biased region" description="Basic and acidic residues" evidence="1">
    <location>
        <begin position="748"/>
        <end position="764"/>
    </location>
</feature>
<proteinExistence type="predicted"/>
<feature type="compositionally biased region" description="Basic and acidic residues" evidence="1">
    <location>
        <begin position="1149"/>
        <end position="1176"/>
    </location>
</feature>
<feature type="compositionally biased region" description="Low complexity" evidence="1">
    <location>
        <begin position="828"/>
        <end position="854"/>
    </location>
</feature>
<feature type="compositionally biased region" description="Polar residues" evidence="1">
    <location>
        <begin position="573"/>
        <end position="601"/>
    </location>
</feature>
<feature type="compositionally biased region" description="Low complexity" evidence="1">
    <location>
        <begin position="539"/>
        <end position="553"/>
    </location>
</feature>
<evidence type="ECO:0000313" key="3">
    <source>
        <dbReference type="EMBL" id="BCI52141.1"/>
    </source>
</evidence>
<feature type="compositionally biased region" description="Low complexity" evidence="1">
    <location>
        <begin position="664"/>
        <end position="673"/>
    </location>
</feature>
<feature type="compositionally biased region" description="Low complexity" evidence="1">
    <location>
        <begin position="1182"/>
        <end position="1196"/>
    </location>
</feature>
<evidence type="ECO:0000256" key="1">
    <source>
        <dbReference type="SAM" id="MobiDB-lite"/>
    </source>
</evidence>
<feature type="domain" description="Tox-PL" evidence="2">
    <location>
        <begin position="937"/>
        <end position="1071"/>
    </location>
</feature>
<feature type="compositionally biased region" description="Low complexity" evidence="1">
    <location>
        <begin position="774"/>
        <end position="812"/>
    </location>
</feature>
<dbReference type="EMBL" id="AP023287">
    <property type="protein sequence ID" value="BCI52141.1"/>
    <property type="molecule type" value="Genomic_DNA"/>
</dbReference>
<feature type="compositionally biased region" description="Pro residues" evidence="1">
    <location>
        <begin position="507"/>
        <end position="516"/>
    </location>
</feature>
<evidence type="ECO:0000259" key="2">
    <source>
        <dbReference type="Pfam" id="PF15644"/>
    </source>
</evidence>
<reference evidence="3 4" key="1">
    <citation type="submission" date="2020-07" db="EMBL/GenBank/DDBJ databases">
        <title>Complete genome sequence of Mycolicibacterium litorale like strain isolated from cardiac implantable electronic device infection.</title>
        <authorList>
            <person name="Fukano H."/>
            <person name="Miyama H."/>
            <person name="Hoshino Y."/>
        </authorList>
    </citation>
    <scope>NUCLEOTIDE SEQUENCE [LARGE SCALE GENOMIC DNA]</scope>
    <source>
        <strain evidence="3 4">NIIDNTM18</strain>
    </source>
</reference>
<dbReference type="Pfam" id="PF15644">
    <property type="entry name" value="Gln_amidase"/>
    <property type="match status" value="1"/>
</dbReference>
<feature type="region of interest" description="Disordered" evidence="1">
    <location>
        <begin position="958"/>
        <end position="992"/>
    </location>
</feature>
<feature type="compositionally biased region" description="Gly residues" evidence="1">
    <location>
        <begin position="1098"/>
        <end position="1113"/>
    </location>
</feature>
<sequence length="1554" mass="160474">MRIEVDPPALIQAGGRLGSLGTQLGMLSDALGSLVSSGIASGTDPAGLDFGLKYGDQAQEFANGLADAANAFKTVGYMIEATGHNYANADAVSTVGGSGPTGALGGEPSQTTPGDAATGPNGTTVPPPTTWHVIVPFLNALPGGMFAGAALTWPSGSSGMMRLTAAQWRNLGQGLSVFDDAMAPVRTTVSAQKIPEGAKIGEALDKLGQATSELSGLGTEVGRSIDTFADGVQETQDAIRRLLDRISLDGVWDTVKGIFTGEADDILREVARDVGTVLENFQRQVKGVVGLLEQLATAIGDAVTSLQKWVRPHLESLLGEEVGGALADAFTLYTDFQVGLTTGLINTVAGTVAMADPDTWKGMAEVAWSVAQDPTTLPGVLADMGKEFVAWDKWSSDHPGRAAGEAAFNIGSLFVPGGALSKTGTLARGLKATRGLLEDGRIPGLRGLGSGNSTPSLDNVPGIDDLGTRVPDVPEARPPAIPESLLNPTSPGGVDAPASPRGLEGPAGPPEPPGPAATPGGGDGGGIRGGDGPPPGPPGTSTGPPDSGPGRSDGPPPQSPAAPGPGSADTPANQPTTPNNGATPDTQTPPVTSHSPDSSSPAGPRDTAAEPRTPDTGDAPNATARPDAAMSPSPDRHTGDQASGHVAPNTVESHGQSDARVHTPADQPAAAHPPADDHHGGQERTASEANVPAQQPNTPVDGNAGRHEFGTDTPPAGMAGIAPMAPHAAGPTHSASTPQSPEPPARGAETRPPDTRTPDSRASDARAATPPDNARAQQPTATGPTPGHTPSAPVNPAAAHAAPPVAGPTHATPEPHTARADGDRRDGPAATAQPTAHHAPGASGNDRPGNPGDGNSHHHGGPAHNAPHHFGPVGNPADARRYGPGELRPVEHPAYQEAVENALRDSGGDVRRYADPRTNDYGNLINDGGHTVPGRSNNCLDCSLSALSSFRGDPTVSAPRYPDLLPNGAIDTRSGERSGLQRASDWLGGPVTPVSPGLPIADRYAELHQRISDMGPGSSALVVNEWHARDMRTGQPLYHPDGRPVIEGSHATVVVYPEGAAGPVWWDPQMRTTSDRPPASMIERSASLWATQVSPSEGGRGNAGGDAGTGAGVSGADTTGRDLHGASVRERVDLQGGHPSGGEPGARAGDGEPDHRQGDRNRDRSVEPADGSDRAGVRGSEADGQAAARAADLPAPVEDHGSPDRGGRGPDRVPADGGVVDQSARTDAPTSTDDPEGNLPARTDGLAVERGDGARGMGQSAEPGSVAGSGHDRGVGGRDPGEHDEPAHRPEAYREDADRPFEETGSTSNDDDGGSSWGGPEGEHAAGLLPADDSGYRILPRDCEFLGISPDQVEAWANREAPLGMTRDEFREFKNSLFDALAREGLRADDVDLRLQGSSARFFSGEHKSLPVESDISDRPEALERMATWFGGDENRPIRRPFDSMHLLGLEDEPSDYDIQVSSDRMVDACRERWEAEGSQGDLINRKYGFVNKNIFQKMFPSLWEWAEDWTDRTGRPVVPALFTSAGPPDTSSSGVSSHFRESDWRIQSEGNDP</sequence>
<feature type="compositionally biased region" description="Polar residues" evidence="1">
    <location>
        <begin position="1223"/>
        <end position="1232"/>
    </location>
</feature>
<accession>A0A6S6P3I1</accession>
<dbReference type="PANTHER" id="PTHR45725">
    <property type="entry name" value="FORMIN HOMOLOGY 2 FAMILY MEMBER"/>
    <property type="match status" value="1"/>
</dbReference>
<dbReference type="PANTHER" id="PTHR45725:SF1">
    <property type="entry name" value="DISHEVELLED ASSOCIATED ACTIVATOR OF MORPHOGENESIS, ISOFORM D"/>
    <property type="match status" value="1"/>
</dbReference>
<feature type="region of interest" description="Disordered" evidence="1">
    <location>
        <begin position="1521"/>
        <end position="1554"/>
    </location>
</feature>
<dbReference type="InterPro" id="IPR051425">
    <property type="entry name" value="Formin_Homology"/>
</dbReference>
<feature type="compositionally biased region" description="Basic and acidic residues" evidence="1">
    <location>
        <begin position="878"/>
        <end position="891"/>
    </location>
</feature>
<protein>
    <recommendedName>
        <fullName evidence="2">Tox-PL domain-containing protein</fullName>
    </recommendedName>
</protein>
<feature type="compositionally biased region" description="Pro residues" evidence="1">
    <location>
        <begin position="554"/>
        <end position="563"/>
    </location>
</feature>
<feature type="region of interest" description="Disordered" evidence="1">
    <location>
        <begin position="440"/>
        <end position="892"/>
    </location>
</feature>
<name>A0A6S6P3I1_9MYCO</name>
<feature type="region of interest" description="Disordered" evidence="1">
    <location>
        <begin position="97"/>
        <end position="121"/>
    </location>
</feature>
<feature type="compositionally biased region" description="Basic and acidic residues" evidence="1">
    <location>
        <begin position="902"/>
        <end position="918"/>
    </location>
</feature>
<feature type="compositionally biased region" description="Basic and acidic residues" evidence="1">
    <location>
        <begin position="1119"/>
        <end position="1133"/>
    </location>
</feature>
<organism evidence="3 4">
    <name type="scientific">Mycolicibacterium litorale</name>
    <dbReference type="NCBI Taxonomy" id="758802"/>
    <lineage>
        <taxon>Bacteria</taxon>
        <taxon>Bacillati</taxon>
        <taxon>Actinomycetota</taxon>
        <taxon>Actinomycetes</taxon>
        <taxon>Mycobacteriales</taxon>
        <taxon>Mycobacteriaceae</taxon>
        <taxon>Mycolicibacterium</taxon>
    </lineage>
</organism>
<feature type="region of interest" description="Disordered" evidence="1">
    <location>
        <begin position="902"/>
        <end position="921"/>
    </location>
</feature>